<dbReference type="GO" id="GO:0000155">
    <property type="term" value="F:phosphorelay sensor kinase activity"/>
    <property type="evidence" value="ECO:0007669"/>
    <property type="project" value="TreeGrafter"/>
</dbReference>
<feature type="domain" description="UspA" evidence="1">
    <location>
        <begin position="1"/>
        <end position="109"/>
    </location>
</feature>
<dbReference type="InterPro" id="IPR006016">
    <property type="entry name" value="UspA"/>
</dbReference>
<dbReference type="SUPFAM" id="SSF52402">
    <property type="entry name" value="Adenine nucleotide alpha hydrolases-like"/>
    <property type="match status" value="1"/>
</dbReference>
<feature type="non-terminal residue" evidence="2">
    <location>
        <position position="122"/>
    </location>
</feature>
<sequence length="122" mass="13647">MVAIGISPSTERLLHRAVKLAEGLNGDLYAIHVQRPGTHTTLYQANVAWYLQQARQLGAHVEVVSASDIAETLVAYARKHTVTHLVLGQSDITRWQEIRHGSIINRILRYHSGIDLYIVTDP</sequence>
<dbReference type="GO" id="GO:0005886">
    <property type="term" value="C:plasma membrane"/>
    <property type="evidence" value="ECO:0007669"/>
    <property type="project" value="TreeGrafter"/>
</dbReference>
<evidence type="ECO:0000313" key="2">
    <source>
        <dbReference type="EMBL" id="CAA9391890.1"/>
    </source>
</evidence>
<dbReference type="PANTHER" id="PTHR45569:SF1">
    <property type="entry name" value="SENSOR PROTEIN KDPD"/>
    <property type="match status" value="1"/>
</dbReference>
<organism evidence="2">
    <name type="scientific">uncultured Chloroflexia bacterium</name>
    <dbReference type="NCBI Taxonomy" id="1672391"/>
    <lineage>
        <taxon>Bacteria</taxon>
        <taxon>Bacillati</taxon>
        <taxon>Chloroflexota</taxon>
        <taxon>Chloroflexia</taxon>
        <taxon>environmental samples</taxon>
    </lineage>
</organism>
<dbReference type="PANTHER" id="PTHR45569">
    <property type="entry name" value="SENSOR PROTEIN KDPD"/>
    <property type="match status" value="1"/>
</dbReference>
<evidence type="ECO:0000259" key="1">
    <source>
        <dbReference type="Pfam" id="PF00582"/>
    </source>
</evidence>
<dbReference type="InterPro" id="IPR014729">
    <property type="entry name" value="Rossmann-like_a/b/a_fold"/>
</dbReference>
<dbReference type="EMBL" id="CADCTR010003280">
    <property type="protein sequence ID" value="CAA9391890.1"/>
    <property type="molecule type" value="Genomic_DNA"/>
</dbReference>
<accession>A0A6J4NU89</accession>
<dbReference type="InterPro" id="IPR052023">
    <property type="entry name" value="Histidine_kinase_KdpD"/>
</dbReference>
<name>A0A6J4NU89_9CHLR</name>
<reference evidence="2" key="1">
    <citation type="submission" date="2020-02" db="EMBL/GenBank/DDBJ databases">
        <authorList>
            <person name="Meier V. D."/>
        </authorList>
    </citation>
    <scope>NUCLEOTIDE SEQUENCE</scope>
    <source>
        <strain evidence="2">AVDCRST_MAG93</strain>
    </source>
</reference>
<dbReference type="Pfam" id="PF00582">
    <property type="entry name" value="Usp"/>
    <property type="match status" value="1"/>
</dbReference>
<proteinExistence type="predicted"/>
<gene>
    <name evidence="2" type="ORF">AVDCRST_MAG93-9770</name>
</gene>
<protein>
    <recommendedName>
        <fullName evidence="1">UspA domain-containing protein</fullName>
    </recommendedName>
</protein>
<dbReference type="Gene3D" id="3.40.50.620">
    <property type="entry name" value="HUPs"/>
    <property type="match status" value="1"/>
</dbReference>
<dbReference type="AlphaFoldDB" id="A0A6J4NU89"/>